<dbReference type="EMBL" id="BGZK01002108">
    <property type="protein sequence ID" value="GBP90736.1"/>
    <property type="molecule type" value="Genomic_DNA"/>
</dbReference>
<comment type="caution">
    <text evidence="1">The sequence shown here is derived from an EMBL/GenBank/DDBJ whole genome shotgun (WGS) entry which is preliminary data.</text>
</comment>
<proteinExistence type="predicted"/>
<evidence type="ECO:0000313" key="1">
    <source>
        <dbReference type="EMBL" id="GBP90736.1"/>
    </source>
</evidence>
<evidence type="ECO:0000313" key="2">
    <source>
        <dbReference type="Proteomes" id="UP000299102"/>
    </source>
</evidence>
<gene>
    <name evidence="1" type="ORF">EVAR_26706_1</name>
</gene>
<sequence>MSLVHLYRGNDILGPIHPGRREAIRFTNVFLDRESIRNPLVRSEHPMTANARETTEAAGVCVRVRRRRDKCPRPAACAVISMQKVLAVVARGG</sequence>
<accession>A0A4C1ZQJ0</accession>
<dbReference type="AlphaFoldDB" id="A0A4C1ZQJ0"/>
<dbReference type="Proteomes" id="UP000299102">
    <property type="component" value="Unassembled WGS sequence"/>
</dbReference>
<organism evidence="1 2">
    <name type="scientific">Eumeta variegata</name>
    <name type="common">Bagworm moth</name>
    <name type="synonym">Eumeta japonica</name>
    <dbReference type="NCBI Taxonomy" id="151549"/>
    <lineage>
        <taxon>Eukaryota</taxon>
        <taxon>Metazoa</taxon>
        <taxon>Ecdysozoa</taxon>
        <taxon>Arthropoda</taxon>
        <taxon>Hexapoda</taxon>
        <taxon>Insecta</taxon>
        <taxon>Pterygota</taxon>
        <taxon>Neoptera</taxon>
        <taxon>Endopterygota</taxon>
        <taxon>Lepidoptera</taxon>
        <taxon>Glossata</taxon>
        <taxon>Ditrysia</taxon>
        <taxon>Tineoidea</taxon>
        <taxon>Psychidae</taxon>
        <taxon>Oiketicinae</taxon>
        <taxon>Eumeta</taxon>
    </lineage>
</organism>
<reference evidence="1 2" key="1">
    <citation type="journal article" date="2019" name="Commun. Biol.">
        <title>The bagworm genome reveals a unique fibroin gene that provides high tensile strength.</title>
        <authorList>
            <person name="Kono N."/>
            <person name="Nakamura H."/>
            <person name="Ohtoshi R."/>
            <person name="Tomita M."/>
            <person name="Numata K."/>
            <person name="Arakawa K."/>
        </authorList>
    </citation>
    <scope>NUCLEOTIDE SEQUENCE [LARGE SCALE GENOMIC DNA]</scope>
</reference>
<protein>
    <submittedName>
        <fullName evidence="1">Uncharacterized protein</fullName>
    </submittedName>
</protein>
<name>A0A4C1ZQJ0_EUMVA</name>
<keyword evidence="2" id="KW-1185">Reference proteome</keyword>